<dbReference type="InterPro" id="IPR053842">
    <property type="entry name" value="NikA-like"/>
</dbReference>
<accession>A0AA95JZT2</accession>
<gene>
    <name evidence="1" type="ORF">QE207_01545</name>
</gene>
<organism evidence="1 2">
    <name type="scientific">Arsenophonus nasoniae</name>
    <name type="common">son-killer infecting Nasonia vitripennis</name>
    <dbReference type="NCBI Taxonomy" id="638"/>
    <lineage>
        <taxon>Bacteria</taxon>
        <taxon>Pseudomonadati</taxon>
        <taxon>Pseudomonadota</taxon>
        <taxon>Gammaproteobacteria</taxon>
        <taxon>Enterobacterales</taxon>
        <taxon>Morganellaceae</taxon>
        <taxon>Arsenophonus</taxon>
    </lineage>
</organism>
<dbReference type="Pfam" id="PF21983">
    <property type="entry name" value="NikA-like"/>
    <property type="match status" value="1"/>
</dbReference>
<protein>
    <submittedName>
        <fullName evidence="1">Relaxosome protein</fullName>
    </submittedName>
</protein>
<name>A0AA95JZT2_9GAMM</name>
<evidence type="ECO:0000313" key="2">
    <source>
        <dbReference type="Proteomes" id="UP001177597"/>
    </source>
</evidence>
<dbReference type="Proteomes" id="UP001177597">
    <property type="component" value="Plasmid paIh5"/>
</dbReference>
<proteinExistence type="predicted"/>
<dbReference type="AlphaFoldDB" id="A0AA95JZT2"/>
<dbReference type="EMBL" id="CP123495">
    <property type="protein sequence ID" value="WGL94051.1"/>
    <property type="molecule type" value="Genomic_DNA"/>
</dbReference>
<sequence length="119" mass="14175">MKEKEKKIERKNVISVRLTDEEFLPLKRIIDTIEISKSDFFRLLILNRVNELPVTKVRKPPELKKLIFYFNKSSNNLNQLTKRINIDYQSGILSEQIYLRYLNSLINIRDTFVNGIDKC</sequence>
<reference evidence="1" key="1">
    <citation type="submission" date="2023-04" db="EMBL/GenBank/DDBJ databases">
        <title>Genome dynamics across the evolutionary transition to endosymbiosis.</title>
        <authorList>
            <person name="Siozios S."/>
            <person name="Nadal-Jimenez P."/>
            <person name="Azagi T."/>
            <person name="Sprong H."/>
            <person name="Frost C.L."/>
            <person name="Parratt S.R."/>
            <person name="Taylor G."/>
            <person name="Brettell L."/>
            <person name="Lew K.C."/>
            <person name="Croft L."/>
            <person name="King K.C."/>
            <person name="Brockhurst M.A."/>
            <person name="Hypsa V."/>
            <person name="Novakova E."/>
            <person name="Darby A.C."/>
            <person name="Hurst G.D.D."/>
        </authorList>
    </citation>
    <scope>NUCLEOTIDE SEQUENCE</scope>
    <source>
        <strain evidence="1">AIh</strain>
        <plasmid evidence="1">paIh5</plasmid>
    </source>
</reference>
<dbReference type="RefSeq" id="WP_280628463.1">
    <property type="nucleotide sequence ID" value="NZ_CP123495.1"/>
</dbReference>
<keyword evidence="1" id="KW-0614">Plasmid</keyword>
<geneLocation type="plasmid" evidence="1 2">
    <name>paIh5</name>
</geneLocation>
<evidence type="ECO:0000313" key="1">
    <source>
        <dbReference type="EMBL" id="WGL94051.1"/>
    </source>
</evidence>